<dbReference type="OrthoDB" id="5305647at2759"/>
<proteinExistence type="predicted"/>
<feature type="domain" description="C2H2-type" evidence="2">
    <location>
        <begin position="46"/>
        <end position="72"/>
    </location>
</feature>
<evidence type="ECO:0000313" key="3">
    <source>
        <dbReference type="EMBL" id="PMD32933.1"/>
    </source>
</evidence>
<dbReference type="InterPro" id="IPR059095">
    <property type="entry name" value="Znf_C2H2_17_2nd"/>
</dbReference>
<feature type="region of interest" description="Disordered" evidence="1">
    <location>
        <begin position="102"/>
        <end position="143"/>
    </location>
</feature>
<feature type="domain" description="C2H2-type" evidence="2">
    <location>
        <begin position="22"/>
        <end position="44"/>
    </location>
</feature>
<dbReference type="EMBL" id="KZ613957">
    <property type="protein sequence ID" value="PMD32933.1"/>
    <property type="molecule type" value="Genomic_DNA"/>
</dbReference>
<feature type="compositionally biased region" description="Basic and acidic residues" evidence="1">
    <location>
        <begin position="129"/>
        <end position="138"/>
    </location>
</feature>
<dbReference type="Pfam" id="PF26176">
    <property type="entry name" value="zf_C2H2_17_2"/>
    <property type="match status" value="1"/>
</dbReference>
<evidence type="ECO:0000256" key="1">
    <source>
        <dbReference type="SAM" id="MobiDB-lite"/>
    </source>
</evidence>
<feature type="domain" description="C2H2-type" evidence="2">
    <location>
        <begin position="77"/>
        <end position="105"/>
    </location>
</feature>
<dbReference type="Proteomes" id="UP000235786">
    <property type="component" value="Unassembled WGS sequence"/>
</dbReference>
<dbReference type="AlphaFoldDB" id="A0A2J6R355"/>
<feature type="compositionally biased region" description="Polar residues" evidence="1">
    <location>
        <begin position="117"/>
        <end position="128"/>
    </location>
</feature>
<dbReference type="SMART" id="SM00355">
    <property type="entry name" value="ZnF_C2H2"/>
    <property type="match status" value="3"/>
</dbReference>
<name>A0A2J6R355_HYAVF</name>
<organism evidence="3 4">
    <name type="scientific">Hyaloscypha variabilis (strain UAMH 11265 / GT02V1 / F)</name>
    <name type="common">Meliniomyces variabilis</name>
    <dbReference type="NCBI Taxonomy" id="1149755"/>
    <lineage>
        <taxon>Eukaryota</taxon>
        <taxon>Fungi</taxon>
        <taxon>Dikarya</taxon>
        <taxon>Ascomycota</taxon>
        <taxon>Pezizomycotina</taxon>
        <taxon>Leotiomycetes</taxon>
        <taxon>Helotiales</taxon>
        <taxon>Hyaloscyphaceae</taxon>
        <taxon>Hyaloscypha</taxon>
        <taxon>Hyaloscypha variabilis</taxon>
    </lineage>
</organism>
<sequence>MSDPTLEIPTGTFALGGETKELKCTFPNCSEDTFSTKHLNKHYKRFHCSIPDCKTPNFGDKGGLDRHTREVHGSKRHYCPITSCKRHRTGFPRKYNLFEHQKRCHPSQSPNPLPSVLRTSGDQTSYRSESMEDVRMSDEEGASPEVSVACELSAGGSGRVQEKLKALFALRAEIDRDIETLKRTVDILDES</sequence>
<evidence type="ECO:0000313" key="4">
    <source>
        <dbReference type="Proteomes" id="UP000235786"/>
    </source>
</evidence>
<dbReference type="STRING" id="1149755.A0A2J6R355"/>
<keyword evidence="4" id="KW-1185">Reference proteome</keyword>
<protein>
    <recommendedName>
        <fullName evidence="2">C2H2-type domain-containing protein</fullName>
    </recommendedName>
</protein>
<evidence type="ECO:0000259" key="2">
    <source>
        <dbReference type="SMART" id="SM00355"/>
    </source>
</evidence>
<accession>A0A2J6R355</accession>
<gene>
    <name evidence="3" type="ORF">L207DRAFT_173614</name>
</gene>
<dbReference type="InterPro" id="IPR013087">
    <property type="entry name" value="Znf_C2H2_type"/>
</dbReference>
<reference evidence="3 4" key="1">
    <citation type="submission" date="2016-04" db="EMBL/GenBank/DDBJ databases">
        <title>A degradative enzymes factory behind the ericoid mycorrhizal symbiosis.</title>
        <authorList>
            <consortium name="DOE Joint Genome Institute"/>
            <person name="Martino E."/>
            <person name="Morin E."/>
            <person name="Grelet G."/>
            <person name="Kuo A."/>
            <person name="Kohler A."/>
            <person name="Daghino S."/>
            <person name="Barry K."/>
            <person name="Choi C."/>
            <person name="Cichocki N."/>
            <person name="Clum A."/>
            <person name="Copeland A."/>
            <person name="Hainaut M."/>
            <person name="Haridas S."/>
            <person name="Labutti K."/>
            <person name="Lindquist E."/>
            <person name="Lipzen A."/>
            <person name="Khouja H.-R."/>
            <person name="Murat C."/>
            <person name="Ohm R."/>
            <person name="Olson A."/>
            <person name="Spatafora J."/>
            <person name="Veneault-Fourrey C."/>
            <person name="Henrissat B."/>
            <person name="Grigoriev I."/>
            <person name="Martin F."/>
            <person name="Perotto S."/>
        </authorList>
    </citation>
    <scope>NUCLEOTIDE SEQUENCE [LARGE SCALE GENOMIC DNA]</scope>
    <source>
        <strain evidence="3 4">F</strain>
    </source>
</reference>